<gene>
    <name evidence="2" type="ORF">ERS008198_03279</name>
</gene>
<sequence>MRRQPCRDHHFAVSRPQRMKHAIHKTQQKQRSARPLRMRRHRVKQRAQLLIHVPLPKSAFQHHLRPGLPHPQTANQHQQQE</sequence>
<name>A0A655DIB7_SALET</name>
<evidence type="ECO:0000256" key="1">
    <source>
        <dbReference type="SAM" id="MobiDB-lite"/>
    </source>
</evidence>
<feature type="compositionally biased region" description="Polar residues" evidence="1">
    <location>
        <begin position="72"/>
        <end position="81"/>
    </location>
</feature>
<protein>
    <submittedName>
        <fullName evidence="2">Uncharacterized protein</fullName>
    </submittedName>
</protein>
<feature type="compositionally biased region" description="Basic and acidic residues" evidence="1">
    <location>
        <begin position="1"/>
        <end position="11"/>
    </location>
</feature>
<accession>A0A655DIB7</accession>
<organism evidence="2 3">
    <name type="scientific">Salmonella enterica subsp. enterica serovar Bovismorbificans</name>
    <dbReference type="NCBI Taxonomy" id="58097"/>
    <lineage>
        <taxon>Bacteria</taxon>
        <taxon>Pseudomonadati</taxon>
        <taxon>Pseudomonadota</taxon>
        <taxon>Gammaproteobacteria</taxon>
        <taxon>Enterobacterales</taxon>
        <taxon>Enterobacteriaceae</taxon>
        <taxon>Salmonella</taxon>
    </lineage>
</organism>
<evidence type="ECO:0000313" key="2">
    <source>
        <dbReference type="EMBL" id="CNU66424.1"/>
    </source>
</evidence>
<dbReference type="Proteomes" id="UP000041314">
    <property type="component" value="Unassembled WGS sequence"/>
</dbReference>
<reference evidence="2 3" key="1">
    <citation type="submission" date="2015-03" db="EMBL/GenBank/DDBJ databases">
        <authorList>
            <consortium name="Pathogen Informatics"/>
        </authorList>
    </citation>
    <scope>NUCLEOTIDE SEQUENCE [LARGE SCALE GENOMIC DNA]</scope>
    <source>
        <strain evidence="2 3">A1104</strain>
    </source>
</reference>
<dbReference type="AlphaFoldDB" id="A0A655DIB7"/>
<dbReference type="EMBL" id="CQPA01000030">
    <property type="protein sequence ID" value="CNU66424.1"/>
    <property type="molecule type" value="Genomic_DNA"/>
</dbReference>
<feature type="region of interest" description="Disordered" evidence="1">
    <location>
        <begin position="61"/>
        <end position="81"/>
    </location>
</feature>
<feature type="compositionally biased region" description="Basic residues" evidence="1">
    <location>
        <begin position="17"/>
        <end position="39"/>
    </location>
</feature>
<feature type="region of interest" description="Disordered" evidence="1">
    <location>
        <begin position="1"/>
        <end position="39"/>
    </location>
</feature>
<proteinExistence type="predicted"/>
<evidence type="ECO:0000313" key="3">
    <source>
        <dbReference type="Proteomes" id="UP000041314"/>
    </source>
</evidence>